<proteinExistence type="predicted"/>
<protein>
    <submittedName>
        <fullName evidence="1">Uncharacterized protein</fullName>
    </submittedName>
</protein>
<organism evidence="1 2">
    <name type="scientific">Mucilaginibacter pocheonensis</name>
    <dbReference type="NCBI Taxonomy" id="398050"/>
    <lineage>
        <taxon>Bacteria</taxon>
        <taxon>Pseudomonadati</taxon>
        <taxon>Bacteroidota</taxon>
        <taxon>Sphingobacteriia</taxon>
        <taxon>Sphingobacteriales</taxon>
        <taxon>Sphingobacteriaceae</taxon>
        <taxon>Mucilaginibacter</taxon>
    </lineage>
</organism>
<dbReference type="EMBL" id="JAVDUU010000001">
    <property type="protein sequence ID" value="MDR6941283.1"/>
    <property type="molecule type" value="Genomic_DNA"/>
</dbReference>
<evidence type="ECO:0000313" key="2">
    <source>
        <dbReference type="Proteomes" id="UP001247620"/>
    </source>
</evidence>
<name>A0ABU1T7A2_9SPHI</name>
<dbReference type="Proteomes" id="UP001247620">
    <property type="component" value="Unassembled WGS sequence"/>
</dbReference>
<accession>A0ABU1T7A2</accession>
<keyword evidence="2" id="KW-1185">Reference proteome</keyword>
<gene>
    <name evidence="1" type="ORF">J2W55_001111</name>
</gene>
<sequence>MWAFNALQLYFVITVSSPKKAPDYIKSGAFLFYSRFSFLALC</sequence>
<evidence type="ECO:0000313" key="1">
    <source>
        <dbReference type="EMBL" id="MDR6941283.1"/>
    </source>
</evidence>
<comment type="caution">
    <text evidence="1">The sequence shown here is derived from an EMBL/GenBank/DDBJ whole genome shotgun (WGS) entry which is preliminary data.</text>
</comment>
<reference evidence="1 2" key="1">
    <citation type="submission" date="2023-07" db="EMBL/GenBank/DDBJ databases">
        <title>Sorghum-associated microbial communities from plants grown in Nebraska, USA.</title>
        <authorList>
            <person name="Schachtman D."/>
        </authorList>
    </citation>
    <scope>NUCLEOTIDE SEQUENCE [LARGE SCALE GENOMIC DNA]</scope>
    <source>
        <strain evidence="1 2">3262</strain>
    </source>
</reference>